<reference evidence="2" key="2">
    <citation type="submission" date="2024-05" db="EMBL/GenBank/DDBJ databases">
        <title>Rhodohalobacter halophilus gen. nov., sp. nov., a moderately halophilic member of the family Balneolaceae.</title>
        <authorList>
            <person name="Xia J."/>
        </authorList>
    </citation>
    <scope>NUCLEOTIDE SEQUENCE</scope>
    <source>
        <strain evidence="2">WB101</strain>
    </source>
</reference>
<dbReference type="InterPro" id="IPR010502">
    <property type="entry name" value="Carb-bd_dom_fam9"/>
</dbReference>
<gene>
    <name evidence="2" type="ORF">L6773_02860</name>
</gene>
<dbReference type="RefSeq" id="WP_237852336.1">
    <property type="nucleotide sequence ID" value="NZ_JAKLWS010000002.1"/>
</dbReference>
<organism evidence="2 3">
    <name type="scientific">Rhodohalobacter sulfatireducens</name>
    <dbReference type="NCBI Taxonomy" id="2911366"/>
    <lineage>
        <taxon>Bacteria</taxon>
        <taxon>Pseudomonadati</taxon>
        <taxon>Balneolota</taxon>
        <taxon>Balneolia</taxon>
        <taxon>Balneolales</taxon>
        <taxon>Balneolaceae</taxon>
        <taxon>Rhodohalobacter</taxon>
    </lineage>
</organism>
<dbReference type="SUPFAM" id="SSF49344">
    <property type="entry name" value="CBD9-like"/>
    <property type="match status" value="1"/>
</dbReference>
<feature type="domain" description="Carbohydrate-binding" evidence="1">
    <location>
        <begin position="65"/>
        <end position="145"/>
    </location>
</feature>
<comment type="caution">
    <text evidence="2">The sequence shown here is derived from an EMBL/GenBank/DDBJ whole genome shotgun (WGS) entry which is preliminary data.</text>
</comment>
<evidence type="ECO:0000313" key="2">
    <source>
        <dbReference type="EMBL" id="MCG2587492.1"/>
    </source>
</evidence>
<accession>A0ABS9K9F5</accession>
<dbReference type="Pfam" id="PF06452">
    <property type="entry name" value="CBM9_1"/>
    <property type="match status" value="1"/>
</dbReference>
<keyword evidence="3" id="KW-1185">Reference proteome</keyword>
<dbReference type="EMBL" id="JAKLWS010000002">
    <property type="protein sequence ID" value="MCG2587492.1"/>
    <property type="molecule type" value="Genomic_DNA"/>
</dbReference>
<dbReference type="Gene3D" id="2.60.40.1190">
    <property type="match status" value="1"/>
</dbReference>
<dbReference type="Proteomes" id="UP001165366">
    <property type="component" value="Unassembled WGS sequence"/>
</dbReference>
<proteinExistence type="predicted"/>
<sequence>MVFKNLTFRTSTVRSKGSFLYKVLIIPFLIFIALFNTHPLIAQALSTVQVQKTDDFSVTGDGSSHNWSETNWIELTQRANHENDNERTTFVKVLYSDTGIYFLFRCDDDLVSATITSHFEEIWREDVVEVFLWPSESEELYFEYELSPLNYELPLLVSKTDTGQSHWVPFQYSYSDGDSRKAIHKTSATGGMIASGEIIDEWRAEFFIPFELLIPLKNRIPKSGTTWRANMYRVDYDHGSTSWTWQPVTTNFHDIYNYGTLVFE</sequence>
<reference evidence="2" key="1">
    <citation type="submission" date="2022-01" db="EMBL/GenBank/DDBJ databases">
        <authorList>
            <person name="Wang Y."/>
        </authorList>
    </citation>
    <scope>NUCLEOTIDE SEQUENCE</scope>
    <source>
        <strain evidence="2">WB101</strain>
    </source>
</reference>
<dbReference type="CDD" id="cd09620">
    <property type="entry name" value="CBM9_like_3"/>
    <property type="match status" value="1"/>
</dbReference>
<evidence type="ECO:0000259" key="1">
    <source>
        <dbReference type="Pfam" id="PF06452"/>
    </source>
</evidence>
<evidence type="ECO:0000313" key="3">
    <source>
        <dbReference type="Proteomes" id="UP001165366"/>
    </source>
</evidence>
<protein>
    <submittedName>
        <fullName evidence="2">Carbohydrate-binding family 9-like protein</fullName>
    </submittedName>
</protein>
<name>A0ABS9K9F5_9BACT</name>